<evidence type="ECO:0000256" key="3">
    <source>
        <dbReference type="ARBA" id="ARBA00022827"/>
    </source>
</evidence>
<comment type="cofactor">
    <cofactor evidence="1">
        <name>FAD</name>
        <dbReference type="ChEBI" id="CHEBI:57692"/>
    </cofactor>
</comment>
<dbReference type="InterPro" id="IPR002938">
    <property type="entry name" value="FAD-bd"/>
</dbReference>
<gene>
    <name evidence="5" type="ORF">HBN54_003251</name>
</gene>
<evidence type="ECO:0000256" key="1">
    <source>
        <dbReference type="ARBA" id="ARBA00001974"/>
    </source>
</evidence>
<dbReference type="SUPFAM" id="SSF51905">
    <property type="entry name" value="FAD/NAD(P)-binding domain"/>
    <property type="match status" value="1"/>
</dbReference>
<dbReference type="Gene3D" id="3.50.50.60">
    <property type="entry name" value="FAD/NAD(P)-binding domain"/>
    <property type="match status" value="1"/>
</dbReference>
<dbReference type="PANTHER" id="PTHR43004">
    <property type="entry name" value="TRK SYSTEM POTASSIUM UPTAKE PROTEIN"/>
    <property type="match status" value="1"/>
</dbReference>
<dbReference type="Gene3D" id="3.30.70.2450">
    <property type="match status" value="1"/>
</dbReference>
<evidence type="ECO:0000259" key="4">
    <source>
        <dbReference type="Pfam" id="PF01494"/>
    </source>
</evidence>
<dbReference type="EMBL" id="JAAVTK010000010">
    <property type="protein sequence ID" value="NKI90644.1"/>
    <property type="molecule type" value="Genomic_DNA"/>
</dbReference>
<dbReference type="PANTHER" id="PTHR43004:SF19">
    <property type="entry name" value="BINDING MONOOXYGENASE, PUTATIVE (JCVI)-RELATED"/>
    <property type="match status" value="1"/>
</dbReference>
<dbReference type="RefSeq" id="WP_168674236.1">
    <property type="nucleotide sequence ID" value="NZ_JAAVTK010000010.1"/>
</dbReference>
<sequence>MSPTAADVLIAGAGPSGLLLALELCRHGLRLRLVDARSGPSPLSRALVVHARTLELLDRHGLAEAFVARGELVRGGAMRRHGRVVATVPLGRIGAGLSPYPFLLMLSQDQTESLLRDALAGYGVAVEWNTALLDLTQDANGVTATLQAPGGAPATARAAYLAGCDGASSAVRKALGIGFPGGTYEQTFFVADTVTEGLPPDPQAGRQLQISLAPRTFNAFFPMPGGRTRIIGLLPAGTSPDAATFADVQPALEAAEHIRVQSVSWFSTYRVHHRVADHFRQGRAFLVGDAGHIHSPAGGQGMNTGMGDAVNLGWKLAAALRPAAPAEALLATYEAERLPFARQLVATTDRAFTGATRASAWASFVRSQLAPRLLPLALRLPVFRRRLFRIISQVAIAYPDSPLSKGRTPAASGGDRLPWTADRYPAIRPAGWHLLHVGPAPAAAAWAHARQLPATQVTPAPGETPGTVYLVRPDGYLGLVAAAFSEPEFAAYARQWLGL</sequence>
<name>A0ABX1HL96_9BACT</name>
<evidence type="ECO:0000313" key="6">
    <source>
        <dbReference type="Proteomes" id="UP000717634"/>
    </source>
</evidence>
<keyword evidence="2" id="KW-0285">Flavoprotein</keyword>
<dbReference type="InterPro" id="IPR036188">
    <property type="entry name" value="FAD/NAD-bd_sf"/>
</dbReference>
<evidence type="ECO:0000256" key="2">
    <source>
        <dbReference type="ARBA" id="ARBA00022630"/>
    </source>
</evidence>
<dbReference type="InterPro" id="IPR050641">
    <property type="entry name" value="RIFMO-like"/>
</dbReference>
<keyword evidence="6" id="KW-1185">Reference proteome</keyword>
<reference evidence="5 6" key="1">
    <citation type="submission" date="2020-03" db="EMBL/GenBank/DDBJ databases">
        <title>Genomic Encyclopedia of Type Strains, Phase IV (KMG-V): Genome sequencing to study the core and pangenomes of soil and plant-associated prokaryotes.</title>
        <authorList>
            <person name="Whitman W."/>
        </authorList>
    </citation>
    <scope>NUCLEOTIDE SEQUENCE [LARGE SCALE GENOMIC DNA]</scope>
    <source>
        <strain evidence="5 6">1B</strain>
    </source>
</reference>
<protein>
    <submittedName>
        <fullName evidence="5">2-polyprenyl-6-methoxyphenol hydroxylase-like FAD-dependent oxidoreductase</fullName>
    </submittedName>
</protein>
<proteinExistence type="predicted"/>
<accession>A0ABX1HL96</accession>
<evidence type="ECO:0000313" key="5">
    <source>
        <dbReference type="EMBL" id="NKI90644.1"/>
    </source>
</evidence>
<dbReference type="PRINTS" id="PR00420">
    <property type="entry name" value="RNGMNOXGNASE"/>
</dbReference>
<dbReference type="Proteomes" id="UP000717634">
    <property type="component" value="Unassembled WGS sequence"/>
</dbReference>
<comment type="caution">
    <text evidence="5">The sequence shown here is derived from an EMBL/GenBank/DDBJ whole genome shotgun (WGS) entry which is preliminary data.</text>
</comment>
<dbReference type="Pfam" id="PF01494">
    <property type="entry name" value="FAD_binding_3"/>
    <property type="match status" value="1"/>
</dbReference>
<organism evidence="5 6">
    <name type="scientific">Hymenobacter artigasi</name>
    <dbReference type="NCBI Taxonomy" id="2719616"/>
    <lineage>
        <taxon>Bacteria</taxon>
        <taxon>Pseudomonadati</taxon>
        <taxon>Bacteroidota</taxon>
        <taxon>Cytophagia</taxon>
        <taxon>Cytophagales</taxon>
        <taxon>Hymenobacteraceae</taxon>
        <taxon>Hymenobacter</taxon>
    </lineage>
</organism>
<feature type="domain" description="FAD-binding" evidence="4">
    <location>
        <begin position="6"/>
        <end position="347"/>
    </location>
</feature>
<keyword evidence="3" id="KW-0274">FAD</keyword>